<dbReference type="InterPro" id="IPR050180">
    <property type="entry name" value="RNR_Ribonuclease"/>
</dbReference>
<feature type="domain" description="Glutamate synthase" evidence="3">
    <location>
        <begin position="267"/>
        <end position="295"/>
    </location>
</feature>
<proteinExistence type="inferred from homology"/>
<dbReference type="GO" id="GO:0000175">
    <property type="term" value="F:3'-5'-RNA exonuclease activity"/>
    <property type="evidence" value="ECO:0007669"/>
    <property type="project" value="TreeGrafter"/>
</dbReference>
<comment type="similarity">
    <text evidence="1">Belongs to the glutamate synthase family.</text>
</comment>
<evidence type="ECO:0000313" key="6">
    <source>
        <dbReference type="Proteomes" id="UP000235392"/>
    </source>
</evidence>
<dbReference type="GO" id="GO:0015930">
    <property type="term" value="F:glutamate synthase activity"/>
    <property type="evidence" value="ECO:0007669"/>
    <property type="project" value="InterPro"/>
</dbReference>
<dbReference type="InterPro" id="IPR013785">
    <property type="entry name" value="Aldolase_TIM"/>
</dbReference>
<dbReference type="AlphaFoldDB" id="A0A2N5TTW7"/>
<feature type="region of interest" description="Disordered" evidence="2">
    <location>
        <begin position="259"/>
        <end position="279"/>
    </location>
</feature>
<dbReference type="Proteomes" id="UP000235392">
    <property type="component" value="Unassembled WGS sequence"/>
</dbReference>
<evidence type="ECO:0000313" key="5">
    <source>
        <dbReference type="EMBL" id="PLW28930.1"/>
    </source>
</evidence>
<comment type="caution">
    <text evidence="5">The sequence shown here is derived from an EMBL/GenBank/DDBJ whole genome shotgun (WGS) entry which is preliminary data.</text>
</comment>
<feature type="non-terminal residue" evidence="5">
    <location>
        <position position="295"/>
    </location>
</feature>
<evidence type="ECO:0000259" key="3">
    <source>
        <dbReference type="Pfam" id="PF01645"/>
    </source>
</evidence>
<feature type="domain" description="DIS3L2 C-terminal" evidence="4">
    <location>
        <begin position="79"/>
        <end position="164"/>
    </location>
</feature>
<dbReference type="SUPFAM" id="SSF51395">
    <property type="entry name" value="FMN-linked oxidoreductases"/>
    <property type="match status" value="1"/>
</dbReference>
<organism evidence="5 6">
    <name type="scientific">Puccinia coronata f. sp. avenae</name>
    <dbReference type="NCBI Taxonomy" id="200324"/>
    <lineage>
        <taxon>Eukaryota</taxon>
        <taxon>Fungi</taxon>
        <taxon>Dikarya</taxon>
        <taxon>Basidiomycota</taxon>
        <taxon>Pucciniomycotina</taxon>
        <taxon>Pucciniomycetes</taxon>
        <taxon>Pucciniales</taxon>
        <taxon>Pucciniaceae</taxon>
        <taxon>Puccinia</taxon>
    </lineage>
</organism>
<dbReference type="Pfam" id="PF17877">
    <property type="entry name" value="Dis3l2_C_term"/>
    <property type="match status" value="1"/>
</dbReference>
<dbReference type="InterPro" id="IPR041093">
    <property type="entry name" value="Dis3l2-like_C"/>
</dbReference>
<dbReference type="PANTHER" id="PTHR23355:SF9">
    <property type="entry name" value="DIS3-LIKE EXONUCLEASE 2"/>
    <property type="match status" value="1"/>
</dbReference>
<dbReference type="GO" id="GO:0006537">
    <property type="term" value="P:glutamate biosynthetic process"/>
    <property type="evidence" value="ECO:0007669"/>
    <property type="project" value="InterPro"/>
</dbReference>
<protein>
    <recommendedName>
        <fullName evidence="7">Glutamate synthase domain-containing protein</fullName>
    </recommendedName>
</protein>
<dbReference type="InterPro" id="IPR002932">
    <property type="entry name" value="Glu_synthdom"/>
</dbReference>
<dbReference type="EMBL" id="PGCI01000348">
    <property type="protein sequence ID" value="PLW28930.1"/>
    <property type="molecule type" value="Genomic_DNA"/>
</dbReference>
<gene>
    <name evidence="5" type="ORF">PCASD_19633</name>
</gene>
<dbReference type="Gene3D" id="3.20.20.70">
    <property type="entry name" value="Aldolase class I"/>
    <property type="match status" value="2"/>
</dbReference>
<dbReference type="GO" id="GO:0000932">
    <property type="term" value="C:P-body"/>
    <property type="evidence" value="ECO:0007669"/>
    <property type="project" value="TreeGrafter"/>
</dbReference>
<dbReference type="InterPro" id="IPR012340">
    <property type="entry name" value="NA-bd_OB-fold"/>
</dbReference>
<name>A0A2N5TTW7_9BASI</name>
<evidence type="ECO:0000259" key="4">
    <source>
        <dbReference type="Pfam" id="PF17877"/>
    </source>
</evidence>
<dbReference type="Pfam" id="PF01645">
    <property type="entry name" value="Glu_synthase"/>
    <property type="match status" value="1"/>
</dbReference>
<dbReference type="PANTHER" id="PTHR23355">
    <property type="entry name" value="RIBONUCLEASE"/>
    <property type="match status" value="1"/>
</dbReference>
<evidence type="ECO:0000256" key="2">
    <source>
        <dbReference type="SAM" id="MobiDB-lite"/>
    </source>
</evidence>
<evidence type="ECO:0008006" key="7">
    <source>
        <dbReference type="Google" id="ProtNLM"/>
    </source>
</evidence>
<dbReference type="SUPFAM" id="SSF50249">
    <property type="entry name" value="Nucleic acid-binding proteins"/>
    <property type="match status" value="1"/>
</dbReference>
<accession>A0A2N5TTW7</accession>
<sequence length="295" mass="33455">MLVRPWIRLIRRFADVVVHRQLEAVLSNSCDIQFTIDPDSISKCAQFCNVKKHVARLAEEQSQHLFLCVFIADLTAKYGPVIQSANVLGVWDEAFDVAVPDFGIEKRVHVDQMPIDNHVHDEHANTLKLYWKQGVNVIAYLSEHSTDAHLNSIRHHTERHAKLMEESIPLEQVMPWRGLVKHFFSGAVSYGYISQEAHGALAIAMNRLSGKSNAGEDGEDASWSLIRPNGDNMRSAIKQPKSNWAEVRSPVKDLDTRFPNRLQRPHLTDGEGLISPPPHRDIYSIEDLKQLISHL</sequence>
<reference evidence="5 6" key="1">
    <citation type="submission" date="2017-11" db="EMBL/GenBank/DDBJ databases">
        <title>De novo assembly and phasing of dikaryotic genomes from two isolates of Puccinia coronata f. sp. avenae, the causal agent of oat crown rust.</title>
        <authorList>
            <person name="Miller M.E."/>
            <person name="Zhang Y."/>
            <person name="Omidvar V."/>
            <person name="Sperschneider J."/>
            <person name="Schwessinger B."/>
            <person name="Raley C."/>
            <person name="Palmer J.M."/>
            <person name="Garnica D."/>
            <person name="Upadhyaya N."/>
            <person name="Rathjen J."/>
            <person name="Taylor J.M."/>
            <person name="Park R.F."/>
            <person name="Dodds P.N."/>
            <person name="Hirsch C.D."/>
            <person name="Kianian S.F."/>
            <person name="Figueroa M."/>
        </authorList>
    </citation>
    <scope>NUCLEOTIDE SEQUENCE [LARGE SCALE GENOMIC DNA]</scope>
    <source>
        <strain evidence="5">12SD80</strain>
    </source>
</reference>
<evidence type="ECO:0000256" key="1">
    <source>
        <dbReference type="ARBA" id="ARBA00009716"/>
    </source>
</evidence>
<dbReference type="GO" id="GO:0006402">
    <property type="term" value="P:mRNA catabolic process"/>
    <property type="evidence" value="ECO:0007669"/>
    <property type="project" value="TreeGrafter"/>
</dbReference>